<feature type="transmembrane region" description="Helical" evidence="1">
    <location>
        <begin position="76"/>
        <end position="98"/>
    </location>
</feature>
<feature type="transmembrane region" description="Helical" evidence="1">
    <location>
        <begin position="39"/>
        <end position="56"/>
    </location>
</feature>
<dbReference type="AlphaFoldDB" id="A0AA36N032"/>
<reference evidence="2" key="1">
    <citation type="submission" date="2023-08" db="EMBL/GenBank/DDBJ databases">
        <authorList>
            <person name="Chen Y."/>
            <person name="Shah S."/>
            <person name="Dougan E. K."/>
            <person name="Thang M."/>
            <person name="Chan C."/>
        </authorList>
    </citation>
    <scope>NUCLEOTIDE SEQUENCE</scope>
</reference>
<evidence type="ECO:0000256" key="1">
    <source>
        <dbReference type="SAM" id="Phobius"/>
    </source>
</evidence>
<protein>
    <submittedName>
        <fullName evidence="2">Uncharacterized protein</fullName>
    </submittedName>
</protein>
<keyword evidence="1" id="KW-0812">Transmembrane</keyword>
<gene>
    <name evidence="2" type="ORF">EVOR1521_LOCUS18120</name>
</gene>
<accession>A0AA36N032</accession>
<proteinExistence type="predicted"/>
<name>A0AA36N032_9DINO</name>
<keyword evidence="1" id="KW-1133">Transmembrane helix</keyword>
<keyword evidence="1" id="KW-0472">Membrane</keyword>
<dbReference type="Proteomes" id="UP001178507">
    <property type="component" value="Unassembled WGS sequence"/>
</dbReference>
<feature type="transmembrane region" description="Helical" evidence="1">
    <location>
        <begin position="104"/>
        <end position="131"/>
    </location>
</feature>
<sequence>MAMVAFFYSWYSMGGLRCQMCLFNAAHCGDWDPLGWENLLLTMVMVLSASSNQLLIRGRNGLETLDSLMSLMFRSLLFGFSVLPLGTAFYLSALWFHYPGKWSLVIACIAGSVPMVLGVFAITCVPLLCFARTPCGSALLLAVSLRLETLLPRCFTSA</sequence>
<organism evidence="2 3">
    <name type="scientific">Effrenium voratum</name>
    <dbReference type="NCBI Taxonomy" id="2562239"/>
    <lineage>
        <taxon>Eukaryota</taxon>
        <taxon>Sar</taxon>
        <taxon>Alveolata</taxon>
        <taxon>Dinophyceae</taxon>
        <taxon>Suessiales</taxon>
        <taxon>Symbiodiniaceae</taxon>
        <taxon>Effrenium</taxon>
    </lineage>
</organism>
<comment type="caution">
    <text evidence="2">The sequence shown here is derived from an EMBL/GenBank/DDBJ whole genome shotgun (WGS) entry which is preliminary data.</text>
</comment>
<keyword evidence="3" id="KW-1185">Reference proteome</keyword>
<evidence type="ECO:0000313" key="3">
    <source>
        <dbReference type="Proteomes" id="UP001178507"/>
    </source>
</evidence>
<evidence type="ECO:0000313" key="2">
    <source>
        <dbReference type="EMBL" id="CAJ1393200.1"/>
    </source>
</evidence>
<dbReference type="EMBL" id="CAUJNA010002502">
    <property type="protein sequence ID" value="CAJ1393200.1"/>
    <property type="molecule type" value="Genomic_DNA"/>
</dbReference>